<keyword evidence="2" id="KW-1185">Reference proteome</keyword>
<evidence type="ECO:0000313" key="1">
    <source>
        <dbReference type="EMBL" id="EME69902.1"/>
    </source>
</evidence>
<protein>
    <recommendedName>
        <fullName evidence="3">YozE SAM-like domain-containing protein</fullName>
    </recommendedName>
</protein>
<dbReference type="AlphaFoldDB" id="M2ZRE6"/>
<reference evidence="1 2" key="1">
    <citation type="journal article" date="2014" name="Genome Announc.">
        <title>Draft Genome Sequence of Magnetospirillum sp. Strain SO-1, a Freshwater Magnetotactic Bacterium Isolated from the Ol'khovka River, Russia.</title>
        <authorList>
            <person name="Grouzdev D.S."/>
            <person name="Dziuba M.V."/>
            <person name="Sukhacheva M.S."/>
            <person name="Mardanov A.V."/>
            <person name="Beletskiy A.V."/>
            <person name="Kuznetsov B.B."/>
            <person name="Skryabin K.G."/>
        </authorList>
    </citation>
    <scope>NUCLEOTIDE SEQUENCE [LARGE SCALE GENOMIC DNA]</scope>
    <source>
        <strain evidence="1 2">SO-1</strain>
    </source>
</reference>
<name>M2ZRE6_9PROT</name>
<evidence type="ECO:0000313" key="2">
    <source>
        <dbReference type="Proteomes" id="UP000011744"/>
    </source>
</evidence>
<dbReference type="OrthoDB" id="8481522at2"/>
<dbReference type="RefSeq" id="WP_008617330.1">
    <property type="nucleotide sequence ID" value="NZ_AONQ01000025.1"/>
</dbReference>
<sequence length="92" mass="10512">MIAVSDTIIVGHLIMYRWPMTFREYIAQRRCGDNPQGDFVGDARRDRNFPDVQSWPGLKLYLVRRGACEEAIAAAQIVWQGYRAALRRQAGA</sequence>
<evidence type="ECO:0008006" key="3">
    <source>
        <dbReference type="Google" id="ProtNLM"/>
    </source>
</evidence>
<accession>M2ZRE6</accession>
<dbReference type="Gene3D" id="1.10.150.260">
    <property type="entry name" value="YozE SAM-like"/>
    <property type="match status" value="1"/>
</dbReference>
<dbReference type="SUPFAM" id="SSF140652">
    <property type="entry name" value="YozE-like"/>
    <property type="match status" value="1"/>
</dbReference>
<comment type="caution">
    <text evidence="1">The sequence shown here is derived from an EMBL/GenBank/DDBJ whole genome shotgun (WGS) entry which is preliminary data.</text>
</comment>
<dbReference type="PATRIC" id="fig|1244869.3.peg.2193"/>
<dbReference type="EMBL" id="AONQ01000025">
    <property type="protein sequence ID" value="EME69902.1"/>
    <property type="molecule type" value="Genomic_DNA"/>
</dbReference>
<proteinExistence type="predicted"/>
<dbReference type="Proteomes" id="UP000011744">
    <property type="component" value="Unassembled WGS sequence"/>
</dbReference>
<dbReference type="InterPro" id="IPR036806">
    <property type="entry name" value="YozE_SAM-like_sf"/>
</dbReference>
<gene>
    <name evidence="1" type="ORF">H261_10874</name>
</gene>
<organism evidence="1 2">
    <name type="scientific">Paramagnetospirillum caucaseum</name>
    <dbReference type="NCBI Taxonomy" id="1244869"/>
    <lineage>
        <taxon>Bacteria</taxon>
        <taxon>Pseudomonadati</taxon>
        <taxon>Pseudomonadota</taxon>
        <taxon>Alphaproteobacteria</taxon>
        <taxon>Rhodospirillales</taxon>
        <taxon>Magnetospirillaceae</taxon>
        <taxon>Paramagnetospirillum</taxon>
    </lineage>
</organism>